<proteinExistence type="predicted"/>
<organism evidence="1 2">
    <name type="scientific">Massilia orientalis</name>
    <dbReference type="NCBI Taxonomy" id="3050128"/>
    <lineage>
        <taxon>Bacteria</taxon>
        <taxon>Pseudomonadati</taxon>
        <taxon>Pseudomonadota</taxon>
        <taxon>Betaproteobacteria</taxon>
        <taxon>Burkholderiales</taxon>
        <taxon>Oxalobacteraceae</taxon>
        <taxon>Telluria group</taxon>
        <taxon>Massilia</taxon>
    </lineage>
</organism>
<keyword evidence="2" id="KW-1185">Reference proteome</keyword>
<sequence>MPVPLSADPNVLGRLAVKSAPRLAAMLMASHHGGTPLVATAHRVGASPAASILLSPANPLSRWAERAVHAVGAARSASAEARSRHAAAPAPALPAARTPVSAVLDIYKRLLREGPATSRPRSIDEQVEAVRPAEAGRSAQVLEQVAQVQSDRTSELVVLAAVVVGAGYGDGVDRAATGGKFDVTVFRNLARAADVIAPGQSIASLDPVRLRAVLTAGLQSSNGAFLSLHKDGGRAAHAMVTGAKLVQDGAKVANEFLVNGKFSEAAFLQKISGVLAPVSQVAAATPAGAKAMLLIAAAEKAKDLLHEVERHDGPHASLRTGILQSISDRLQEMDSLQAPADQPTAPGVR</sequence>
<dbReference type="EMBL" id="JASNRB020000013">
    <property type="protein sequence ID" value="MFJ1470049.1"/>
    <property type="molecule type" value="Genomic_DNA"/>
</dbReference>
<reference evidence="1" key="1">
    <citation type="submission" date="2024-11" db="EMBL/GenBank/DDBJ databases">
        <title>Description of Massilia orientalis sp. nov., isolated from rhizosphere soil of Ageratina adenophora.</title>
        <authorList>
            <person name="Wang Y."/>
        </authorList>
    </citation>
    <scope>NUCLEOTIDE SEQUENCE</scope>
    <source>
        <strain evidence="1">YIM B02787</strain>
    </source>
</reference>
<evidence type="ECO:0000313" key="1">
    <source>
        <dbReference type="EMBL" id="MFJ1470049.1"/>
    </source>
</evidence>
<evidence type="ECO:0000313" key="2">
    <source>
        <dbReference type="Proteomes" id="UP001168096"/>
    </source>
</evidence>
<comment type="caution">
    <text evidence="1">The sequence shown here is derived from an EMBL/GenBank/DDBJ whole genome shotgun (WGS) entry which is preliminary data.</text>
</comment>
<gene>
    <name evidence="1" type="ORF">QPK29_020240</name>
</gene>
<protein>
    <submittedName>
        <fullName evidence="1">Uncharacterized protein</fullName>
    </submittedName>
</protein>
<accession>A0ACC7MEM0</accession>
<name>A0ACC7MEM0_9BURK</name>
<dbReference type="Proteomes" id="UP001168096">
    <property type="component" value="Unassembled WGS sequence"/>
</dbReference>